<dbReference type="InterPro" id="IPR005094">
    <property type="entry name" value="Endonuclease_MobA/VirD2"/>
</dbReference>
<dbReference type="RefSeq" id="WP_013300217.1">
    <property type="nucleotide sequence ID" value="NC_014414.1"/>
</dbReference>
<dbReference type="HOGENOM" id="CLU_039168_0_0_5"/>
<gene>
    <name evidence="4" type="ordered locus">PB2503_05862</name>
</gene>
<feature type="coiled-coil region" evidence="1">
    <location>
        <begin position="253"/>
        <end position="315"/>
    </location>
</feature>
<dbReference type="OrthoDB" id="1826980at2"/>
<feature type="domain" description="MobA/VirD2-like nuclease" evidence="3">
    <location>
        <begin position="25"/>
        <end position="145"/>
    </location>
</feature>
<evidence type="ECO:0000256" key="1">
    <source>
        <dbReference type="SAM" id="Coils"/>
    </source>
</evidence>
<protein>
    <recommendedName>
        <fullName evidence="3">MobA/VirD2-like nuclease domain-containing protein</fullName>
    </recommendedName>
</protein>
<dbReference type="Pfam" id="PF03432">
    <property type="entry name" value="Relaxase"/>
    <property type="match status" value="1"/>
</dbReference>
<dbReference type="EMBL" id="CP002156">
    <property type="protein sequence ID" value="ADM09243.1"/>
    <property type="molecule type" value="Genomic_DNA"/>
</dbReference>
<keyword evidence="5" id="KW-1185">Reference proteome</keyword>
<reference evidence="5" key="1">
    <citation type="submission" date="2010-08" db="EMBL/GenBank/DDBJ databases">
        <title>Genome sequence of Parvularcula bermudensis HTCC2503.</title>
        <authorList>
            <person name="Kang D.-M."/>
            <person name="Oh H.-M."/>
            <person name="Cho J.-C."/>
        </authorList>
    </citation>
    <scope>NUCLEOTIDE SEQUENCE [LARGE SCALE GENOMIC DNA]</scope>
    <source>
        <strain evidence="5">ATCC BAA-594 / HTCC2503 / KCTC 12087</strain>
    </source>
</reference>
<dbReference type="Proteomes" id="UP000001302">
    <property type="component" value="Chromosome"/>
</dbReference>
<dbReference type="STRING" id="314260.PB2503_05862"/>
<evidence type="ECO:0000256" key="2">
    <source>
        <dbReference type="SAM" id="MobiDB-lite"/>
    </source>
</evidence>
<keyword evidence="1" id="KW-0175">Coiled coil</keyword>
<reference evidence="4 5" key="2">
    <citation type="journal article" date="2011" name="J. Bacteriol.">
        <title>Complete genome sequence of strain HTCC2503T of Parvularcula bermudensis, the type species of the order "Parvularculales" in the class Alphaproteobacteria.</title>
        <authorList>
            <person name="Oh H.M."/>
            <person name="Kang I."/>
            <person name="Vergin K.L."/>
            <person name="Kang D."/>
            <person name="Rhee K.H."/>
            <person name="Giovannoni S.J."/>
            <person name="Cho J.C."/>
        </authorList>
    </citation>
    <scope>NUCLEOTIDE SEQUENCE [LARGE SCALE GENOMIC DNA]</scope>
    <source>
        <strain evidence="5">ATCC BAA-594 / HTCC2503 / KCTC 12087</strain>
    </source>
</reference>
<proteinExistence type="predicted"/>
<dbReference type="eggNOG" id="COG0612">
    <property type="taxonomic scope" value="Bacteria"/>
</dbReference>
<evidence type="ECO:0000313" key="5">
    <source>
        <dbReference type="Proteomes" id="UP000001302"/>
    </source>
</evidence>
<organism evidence="4 5">
    <name type="scientific">Parvularcula bermudensis (strain ATCC BAA-594 / HTCC2503 / KCTC 12087)</name>
    <dbReference type="NCBI Taxonomy" id="314260"/>
    <lineage>
        <taxon>Bacteria</taxon>
        <taxon>Pseudomonadati</taxon>
        <taxon>Pseudomonadota</taxon>
        <taxon>Alphaproteobacteria</taxon>
        <taxon>Parvularculales</taxon>
        <taxon>Parvularculaceae</taxon>
        <taxon>Parvularcula</taxon>
    </lineage>
</organism>
<feature type="compositionally biased region" description="Basic and acidic residues" evidence="2">
    <location>
        <begin position="403"/>
        <end position="433"/>
    </location>
</feature>
<feature type="region of interest" description="Disordered" evidence="2">
    <location>
        <begin position="393"/>
        <end position="433"/>
    </location>
</feature>
<sequence length="433" mass="50152">MILKGSQRGGARDLALHLMKDENDHVELHELRGFASENLVGALNEAYAQSRGTRCAKFLYSLSLNPPPSEHVSTRDFEAAINMAEERLGLSGQPRAIVFHEKEGRRHAHAVWSRIDAQRMKAVQLSFDHRKLNAVSRELFLEHGWQMPRGLAETHERDPKNFTLEEWQQAKRAGRDVAAIKSAFQDSWAISDSRQAFASALETRGFKLAKGDRRGFVGVNRDGEAYAVSKWVGVKARDVRARLGEPDTLPSVTERHAEHANEVNRRLNELKREQDARSEAERLRLAAEKRSLIAAQRAERRFLEEQQQARAAMENTQRQERFSKGLRGLFDRITGERKRVAEQNRAEAYDALLRDRHEKDALIFRHLDERKALDQRRTVERERQTEVMRELRTDIRQQSPQKDLNEARREELAEKREQLQRSRARREGRSLDL</sequence>
<dbReference type="AlphaFoldDB" id="E0TH03"/>
<evidence type="ECO:0000259" key="3">
    <source>
        <dbReference type="Pfam" id="PF03432"/>
    </source>
</evidence>
<accession>E0TH03</accession>
<dbReference type="KEGG" id="pbr:PB2503_05862"/>
<evidence type="ECO:0000313" key="4">
    <source>
        <dbReference type="EMBL" id="ADM09243.1"/>
    </source>
</evidence>
<name>E0TH03_PARBH</name>